<gene>
    <name evidence="1" type="ORF">BDR25DRAFT_306359</name>
</gene>
<sequence length="401" mass="45510">MTLTPVRIRGKKRKPAPRNLSSIQPLLKHFHPSSLKSKPPKPKPTAVPVMPTLQSLPQELLEIIFLYSMNISLPRASPSLGRLLSSKSICMEYCMRSFFHTVDHKANIRHRRITSDPVGQSDLLSCRFFTWPFFYTYVEKAHDALIKQRGRAWAKTGVTVPDATYFDRLWPSRFTQITYLGFAEGFHIPEKLLHGPWSTPSDQDSDSEKAKLLYVLVSLNGEIDWSASLAGETAKDGMKDAIREGNEHAVAALAVLLGIAQEITTELLRYAVVDCGCNFDVIRHLLFNSQILYAETSRDILNFHDPALWQWADSQGGEFGKGVMLKSLLKRAETFSLQFYMDEETDWMSIVPFPYGGSKFDARTAFEPITRELLVKLYRNHGRRITGGARRRRVSADEGEE</sequence>
<comment type="caution">
    <text evidence="1">The sequence shown here is derived from an EMBL/GenBank/DDBJ whole genome shotgun (WGS) entry which is preliminary data.</text>
</comment>
<organism evidence="1 2">
    <name type="scientific">Lindgomyces ingoldianus</name>
    <dbReference type="NCBI Taxonomy" id="673940"/>
    <lineage>
        <taxon>Eukaryota</taxon>
        <taxon>Fungi</taxon>
        <taxon>Dikarya</taxon>
        <taxon>Ascomycota</taxon>
        <taxon>Pezizomycotina</taxon>
        <taxon>Dothideomycetes</taxon>
        <taxon>Pleosporomycetidae</taxon>
        <taxon>Pleosporales</taxon>
        <taxon>Lindgomycetaceae</taxon>
        <taxon>Lindgomyces</taxon>
    </lineage>
</organism>
<protein>
    <submittedName>
        <fullName evidence="1">Uncharacterized protein</fullName>
    </submittedName>
</protein>
<proteinExistence type="predicted"/>
<keyword evidence="2" id="KW-1185">Reference proteome</keyword>
<dbReference type="Proteomes" id="UP000799755">
    <property type="component" value="Unassembled WGS sequence"/>
</dbReference>
<accession>A0ACB6QFN7</accession>
<reference evidence="1" key="1">
    <citation type="journal article" date="2020" name="Stud. Mycol.">
        <title>101 Dothideomycetes genomes: a test case for predicting lifestyles and emergence of pathogens.</title>
        <authorList>
            <person name="Haridas S."/>
            <person name="Albert R."/>
            <person name="Binder M."/>
            <person name="Bloem J."/>
            <person name="Labutti K."/>
            <person name="Salamov A."/>
            <person name="Andreopoulos B."/>
            <person name="Baker S."/>
            <person name="Barry K."/>
            <person name="Bills G."/>
            <person name="Bluhm B."/>
            <person name="Cannon C."/>
            <person name="Castanera R."/>
            <person name="Culley D."/>
            <person name="Daum C."/>
            <person name="Ezra D."/>
            <person name="Gonzalez J."/>
            <person name="Henrissat B."/>
            <person name="Kuo A."/>
            <person name="Liang C."/>
            <person name="Lipzen A."/>
            <person name="Lutzoni F."/>
            <person name="Magnuson J."/>
            <person name="Mondo S."/>
            <person name="Nolan M."/>
            <person name="Ohm R."/>
            <person name="Pangilinan J."/>
            <person name="Park H.-J."/>
            <person name="Ramirez L."/>
            <person name="Alfaro M."/>
            <person name="Sun H."/>
            <person name="Tritt A."/>
            <person name="Yoshinaga Y."/>
            <person name="Zwiers L.-H."/>
            <person name="Turgeon B."/>
            <person name="Goodwin S."/>
            <person name="Spatafora J."/>
            <person name="Crous P."/>
            <person name="Grigoriev I."/>
        </authorList>
    </citation>
    <scope>NUCLEOTIDE SEQUENCE</scope>
    <source>
        <strain evidence="1">ATCC 200398</strain>
    </source>
</reference>
<evidence type="ECO:0000313" key="1">
    <source>
        <dbReference type="EMBL" id="KAF2465839.1"/>
    </source>
</evidence>
<name>A0ACB6QFN7_9PLEO</name>
<evidence type="ECO:0000313" key="2">
    <source>
        <dbReference type="Proteomes" id="UP000799755"/>
    </source>
</evidence>
<dbReference type="EMBL" id="MU003527">
    <property type="protein sequence ID" value="KAF2465839.1"/>
    <property type="molecule type" value="Genomic_DNA"/>
</dbReference>